<evidence type="ECO:0000256" key="2">
    <source>
        <dbReference type="ARBA" id="ARBA00022759"/>
    </source>
</evidence>
<organism evidence="7 8">
    <name type="scientific">Ureibacillus yapensis</name>
    <dbReference type="NCBI Taxonomy" id="2304605"/>
    <lineage>
        <taxon>Bacteria</taxon>
        <taxon>Bacillati</taxon>
        <taxon>Bacillota</taxon>
        <taxon>Bacilli</taxon>
        <taxon>Bacillales</taxon>
        <taxon>Caryophanaceae</taxon>
        <taxon>Ureibacillus</taxon>
    </lineage>
</organism>
<evidence type="ECO:0000313" key="7">
    <source>
        <dbReference type="EMBL" id="RHW35907.1"/>
    </source>
</evidence>
<proteinExistence type="inferred from homology"/>
<keyword evidence="3 6" id="KW-0227">DNA damage</keyword>
<dbReference type="InterPro" id="IPR004603">
    <property type="entry name" value="DNA_mismatch_endonuc_vsr"/>
</dbReference>
<protein>
    <recommendedName>
        <fullName evidence="6">Very short patch repair endonuclease</fullName>
        <ecNumber evidence="6">3.1.-.-</ecNumber>
    </recommendedName>
</protein>
<evidence type="ECO:0000256" key="3">
    <source>
        <dbReference type="ARBA" id="ARBA00022763"/>
    </source>
</evidence>
<dbReference type="NCBIfam" id="TIGR00632">
    <property type="entry name" value="vsr"/>
    <property type="match status" value="1"/>
</dbReference>
<dbReference type="PIRSF" id="PIRSF018267">
    <property type="entry name" value="VSR_endonuc"/>
    <property type="match status" value="1"/>
</dbReference>
<dbReference type="EC" id="3.1.-.-" evidence="6"/>
<evidence type="ECO:0000256" key="6">
    <source>
        <dbReference type="PIRNR" id="PIRNR018267"/>
    </source>
</evidence>
<keyword evidence="5 6" id="KW-0234">DNA repair</keyword>
<dbReference type="OrthoDB" id="9801520at2"/>
<comment type="caution">
    <text evidence="7">The sequence shown here is derived from an EMBL/GenBank/DDBJ whole genome shotgun (WGS) entry which is preliminary data.</text>
</comment>
<name>A0A396S5Y8_9BACL</name>
<sequence>MTDNVSKEQRSKIMKSIRSQSQLENSITKELWRRGYRFRKNTKSMFGKPDISIQKYKIVIFIDSCFWHVCPLHSNKPKSNLEYWEKKLLRNQQRDIEVNEYYLSRGWYVKRIWEHEIKKDFYEVIEDISNFIDNVKKSKKKCLGS</sequence>
<dbReference type="GO" id="GO:0016787">
    <property type="term" value="F:hydrolase activity"/>
    <property type="evidence" value="ECO:0007669"/>
    <property type="project" value="UniProtKB-KW"/>
</dbReference>
<keyword evidence="1 6" id="KW-0540">Nuclease</keyword>
<dbReference type="RefSeq" id="WP_118876726.1">
    <property type="nucleotide sequence ID" value="NZ_QWEI01000006.1"/>
</dbReference>
<keyword evidence="2 6" id="KW-0255">Endonuclease</keyword>
<evidence type="ECO:0000256" key="1">
    <source>
        <dbReference type="ARBA" id="ARBA00022722"/>
    </source>
</evidence>
<accession>A0A396S5Y8</accession>
<evidence type="ECO:0000256" key="5">
    <source>
        <dbReference type="ARBA" id="ARBA00023204"/>
    </source>
</evidence>
<dbReference type="SUPFAM" id="SSF52980">
    <property type="entry name" value="Restriction endonuclease-like"/>
    <property type="match status" value="1"/>
</dbReference>
<comment type="similarity">
    <text evidence="6">Belongs to the vsr family.</text>
</comment>
<dbReference type="Gene3D" id="3.40.960.10">
    <property type="entry name" value="VSR Endonuclease"/>
    <property type="match status" value="1"/>
</dbReference>
<evidence type="ECO:0000313" key="8">
    <source>
        <dbReference type="Proteomes" id="UP000265692"/>
    </source>
</evidence>
<comment type="function">
    <text evidence="6">May nick specific sequences that contain T:G mispairs resulting from m5C-deamination.</text>
</comment>
<keyword evidence="8" id="KW-1185">Reference proteome</keyword>
<dbReference type="Proteomes" id="UP000265692">
    <property type="component" value="Unassembled WGS sequence"/>
</dbReference>
<dbReference type="GO" id="GO:0004519">
    <property type="term" value="F:endonuclease activity"/>
    <property type="evidence" value="ECO:0007669"/>
    <property type="project" value="UniProtKB-KW"/>
</dbReference>
<keyword evidence="4 6" id="KW-0378">Hydrolase</keyword>
<dbReference type="GO" id="GO:0006298">
    <property type="term" value="P:mismatch repair"/>
    <property type="evidence" value="ECO:0007669"/>
    <property type="project" value="UniProtKB-UniRule"/>
</dbReference>
<gene>
    <name evidence="7" type="ORF">D1B33_12500</name>
</gene>
<dbReference type="Pfam" id="PF03852">
    <property type="entry name" value="Vsr"/>
    <property type="match status" value="1"/>
</dbReference>
<reference evidence="7 8" key="1">
    <citation type="submission" date="2018-08" db="EMBL/GenBank/DDBJ databases">
        <title>Lysinibacillus sp. YLB-03 draft genome sequence.</title>
        <authorList>
            <person name="Yu L."/>
        </authorList>
    </citation>
    <scope>NUCLEOTIDE SEQUENCE [LARGE SCALE GENOMIC DNA]</scope>
    <source>
        <strain evidence="7 8">YLB-03</strain>
    </source>
</reference>
<dbReference type="AlphaFoldDB" id="A0A396S5Y8"/>
<dbReference type="InterPro" id="IPR011335">
    <property type="entry name" value="Restrct_endonuc-II-like"/>
</dbReference>
<dbReference type="EMBL" id="QWEI01000006">
    <property type="protein sequence ID" value="RHW35907.1"/>
    <property type="molecule type" value="Genomic_DNA"/>
</dbReference>
<dbReference type="CDD" id="cd00221">
    <property type="entry name" value="Vsr"/>
    <property type="match status" value="1"/>
</dbReference>
<evidence type="ECO:0000256" key="4">
    <source>
        <dbReference type="ARBA" id="ARBA00022801"/>
    </source>
</evidence>